<organism evidence="2 3">
    <name type="scientific">Bordetella trematum</name>
    <dbReference type="NCBI Taxonomy" id="123899"/>
    <lineage>
        <taxon>Bacteria</taxon>
        <taxon>Pseudomonadati</taxon>
        <taxon>Pseudomonadota</taxon>
        <taxon>Betaproteobacteria</taxon>
        <taxon>Burkholderiales</taxon>
        <taxon>Alcaligenaceae</taxon>
        <taxon>Bordetella</taxon>
    </lineage>
</organism>
<evidence type="ECO:0000313" key="2">
    <source>
        <dbReference type="EMBL" id="SAI74235.1"/>
    </source>
</evidence>
<feature type="chain" id="PRO_5009816611" evidence="1">
    <location>
        <begin position="21"/>
        <end position="171"/>
    </location>
</feature>
<dbReference type="EMBL" id="LT546645">
    <property type="protein sequence ID" value="SAI74235.1"/>
    <property type="molecule type" value="Genomic_DNA"/>
</dbReference>
<dbReference type="KEGG" id="btrm:SAMEA390648704115"/>
<dbReference type="eggNOG" id="COG3656">
    <property type="taxonomic scope" value="Bacteria"/>
</dbReference>
<dbReference type="GeneID" id="56588670"/>
<dbReference type="OrthoDB" id="195316at2"/>
<dbReference type="PATRIC" id="fig|123899.6.peg.4112"/>
<protein>
    <submittedName>
        <fullName evidence="2">Predicted periplasmic protein</fullName>
    </submittedName>
</protein>
<reference evidence="2 3" key="1">
    <citation type="submission" date="2016-04" db="EMBL/GenBank/DDBJ databases">
        <authorList>
            <consortium name="Pathogen Informatics"/>
        </authorList>
    </citation>
    <scope>NUCLEOTIDE SEQUENCE [LARGE SCALE GENOMIC DNA]</scope>
    <source>
        <strain evidence="2 3">H044680328</strain>
    </source>
</reference>
<evidence type="ECO:0000256" key="1">
    <source>
        <dbReference type="SAM" id="SignalP"/>
    </source>
</evidence>
<keyword evidence="1" id="KW-0732">Signal</keyword>
<dbReference type="PIRSF" id="PIRSF014995">
    <property type="entry name" value="UCP014995"/>
    <property type="match status" value="1"/>
</dbReference>
<dbReference type="AlphaFoldDB" id="A0A157Q9B1"/>
<evidence type="ECO:0000313" key="3">
    <source>
        <dbReference type="Proteomes" id="UP000076825"/>
    </source>
</evidence>
<gene>
    <name evidence="2" type="ORF">SAMEA3906487_04115</name>
</gene>
<dbReference type="InterPro" id="IPR014469">
    <property type="entry name" value="DUF2271"/>
</dbReference>
<dbReference type="Proteomes" id="UP000076825">
    <property type="component" value="Chromosome 1"/>
</dbReference>
<accession>A0A157Q9B1</accession>
<sequence length="171" mass="19096">MRKPLLSLLLACAILRTAQSAELNVTVEVPRLDVAEYHRPYVAIWIEREDQSAAGDLAVWYDVAMKNNEGAQWLKDMRQWWRRSGRNQTFPVDGVSGATRPVGKHSLSFSDKQGALASLEPGQYAVVVEAAREVGGREMLRLPFSWPPQGPAQDSTRGQHELGEFALQIKP</sequence>
<dbReference type="RefSeq" id="WP_025512665.1">
    <property type="nucleotide sequence ID" value="NZ_CP016340.1"/>
</dbReference>
<feature type="signal peptide" evidence="1">
    <location>
        <begin position="1"/>
        <end position="20"/>
    </location>
</feature>
<proteinExistence type="predicted"/>
<keyword evidence="3" id="KW-1185">Reference proteome</keyword>
<name>A0A157Q9B1_9BORD</name>
<dbReference type="STRING" id="123899.SAMEA3906487_04115"/>
<dbReference type="Pfam" id="PF10029">
    <property type="entry name" value="DUF2271"/>
    <property type="match status" value="1"/>
</dbReference>